<dbReference type="PANTHER" id="PTHR22946:SF0">
    <property type="entry name" value="DIENELACTONE HYDROLASE DOMAIN-CONTAINING PROTEIN"/>
    <property type="match status" value="1"/>
</dbReference>
<name>A0A225E3X4_9BACT</name>
<dbReference type="AlphaFoldDB" id="A0A225E3X4"/>
<dbReference type="InterPro" id="IPR050261">
    <property type="entry name" value="FrsA_esterase"/>
</dbReference>
<sequence length="614" mass="68915">MSATGSGDHARSRFWIATVFAVLAPITALASDEPKAHGTVDELWANFNPRKEALDVKVVREWEKDGIVFRNVTYHIGSFKGKPARMAGFFAFPKGAKNKPGLLHLHGGGQRAFLSEVEFYAKRGYACLSVNWGGREMESAKDGDPNTDWGAVDPTQKNVPGYFNLKPGDKYLDPFESPRNNNWYLLTLGARRGLTFLEQQPEVDPDRLGVYGHSMGGNLTVFVAGTDSRVKAAEPSVGGSGFRTEPWPLLPQVKMETPNGDVKLFKVTLGFESYAPHVKAPLLWLGATNDFHGIMDDTYRTGGLIPHKNVRYAFTPHMNHRFTPEFAVTRSLWFDQHLKKTFTFPKTPDSKLVLATGDHVPEFQVTPDLSQPVADVHIYYSVDPDPRARFWRSATATKKDGTWTAKLPILSVEQPLFAFANVASRLMKEESEPFARPTEQYAISSLLHTAVPKDLRRTGVRATDLPDPLIDDFAHGWRDWYLLEAGNPHHWEFSTRKLADPKWRGQPGQRLAIDVRAEKKNELVLVLTENVFRGYRGKSQDFVAVTQLNGGKNTQTISLEPKDFKTNEGEALSTWQNVDVISLRAYYERGGKLLGSKSWAGNQPKFLKLWWQGS</sequence>
<dbReference type="EMBL" id="NIDE01000002">
    <property type="protein sequence ID" value="OWK45498.1"/>
    <property type="molecule type" value="Genomic_DNA"/>
</dbReference>
<comment type="caution">
    <text evidence="2">The sequence shown here is derived from an EMBL/GenBank/DDBJ whole genome shotgun (WGS) entry which is preliminary data.</text>
</comment>
<dbReference type="OrthoDB" id="2491135at2"/>
<organism evidence="2 3">
    <name type="scientific">Fimbriiglobus ruber</name>
    <dbReference type="NCBI Taxonomy" id="1908690"/>
    <lineage>
        <taxon>Bacteria</taxon>
        <taxon>Pseudomonadati</taxon>
        <taxon>Planctomycetota</taxon>
        <taxon>Planctomycetia</taxon>
        <taxon>Gemmatales</taxon>
        <taxon>Gemmataceae</taxon>
        <taxon>Fimbriiglobus</taxon>
    </lineage>
</organism>
<evidence type="ECO:0000259" key="1">
    <source>
        <dbReference type="Pfam" id="PF05448"/>
    </source>
</evidence>
<keyword evidence="3" id="KW-1185">Reference proteome</keyword>
<gene>
    <name evidence="2" type="ORF">FRUB_01829</name>
</gene>
<dbReference type="SUPFAM" id="SSF53474">
    <property type="entry name" value="alpha/beta-Hydrolases"/>
    <property type="match status" value="1"/>
</dbReference>
<dbReference type="Proteomes" id="UP000214646">
    <property type="component" value="Unassembled WGS sequence"/>
</dbReference>
<dbReference type="InterPro" id="IPR029058">
    <property type="entry name" value="AB_hydrolase_fold"/>
</dbReference>
<dbReference type="PANTHER" id="PTHR22946">
    <property type="entry name" value="DIENELACTONE HYDROLASE DOMAIN-CONTAINING PROTEIN-RELATED"/>
    <property type="match status" value="1"/>
</dbReference>
<dbReference type="RefSeq" id="WP_161967270.1">
    <property type="nucleotide sequence ID" value="NZ_NIDE01000002.1"/>
</dbReference>
<dbReference type="InterPro" id="IPR008391">
    <property type="entry name" value="AXE1_dom"/>
</dbReference>
<reference evidence="3" key="1">
    <citation type="submission" date="2017-06" db="EMBL/GenBank/DDBJ databases">
        <title>Genome analysis of Fimbriiglobus ruber SP5, the first member of the order Planctomycetales with confirmed chitinolytic capability.</title>
        <authorList>
            <person name="Ravin N.V."/>
            <person name="Rakitin A.L."/>
            <person name="Ivanova A.A."/>
            <person name="Beletsky A.V."/>
            <person name="Kulichevskaya I.S."/>
            <person name="Mardanov A.V."/>
            <person name="Dedysh S.N."/>
        </authorList>
    </citation>
    <scope>NUCLEOTIDE SEQUENCE [LARGE SCALE GENOMIC DNA]</scope>
    <source>
        <strain evidence="3">SP5</strain>
    </source>
</reference>
<dbReference type="Pfam" id="PF05448">
    <property type="entry name" value="AXE1"/>
    <property type="match status" value="1"/>
</dbReference>
<accession>A0A225E3X4</accession>
<evidence type="ECO:0000313" key="2">
    <source>
        <dbReference type="EMBL" id="OWK45498.1"/>
    </source>
</evidence>
<feature type="domain" description="Acetyl xylan esterase" evidence="1">
    <location>
        <begin position="74"/>
        <end position="236"/>
    </location>
</feature>
<protein>
    <recommendedName>
        <fullName evidence="1">Acetyl xylan esterase domain-containing protein</fullName>
    </recommendedName>
</protein>
<evidence type="ECO:0000313" key="3">
    <source>
        <dbReference type="Proteomes" id="UP000214646"/>
    </source>
</evidence>
<proteinExistence type="predicted"/>
<dbReference type="Gene3D" id="3.40.50.1820">
    <property type="entry name" value="alpha/beta hydrolase"/>
    <property type="match status" value="1"/>
</dbReference>